<proteinExistence type="predicted"/>
<dbReference type="InterPro" id="IPR032710">
    <property type="entry name" value="NTF2-like_dom_sf"/>
</dbReference>
<dbReference type="AlphaFoldDB" id="A0A1H9J7P0"/>
<dbReference type="Gene3D" id="3.10.450.50">
    <property type="match status" value="1"/>
</dbReference>
<dbReference type="OrthoDB" id="3624661at2"/>
<dbReference type="RefSeq" id="WP_091182173.1">
    <property type="nucleotide sequence ID" value="NZ_FOFA01000006.1"/>
</dbReference>
<evidence type="ECO:0000313" key="2">
    <source>
        <dbReference type="Proteomes" id="UP000198504"/>
    </source>
</evidence>
<accession>A0A1H9J7P0</accession>
<dbReference type="Pfam" id="PF07366">
    <property type="entry name" value="SnoaL"/>
    <property type="match status" value="1"/>
</dbReference>
<sequence length="146" mass="16035">MSDDQKIQANVALAREYVEKVFNDHRPDLAVDYVTPDVRWHGGTLGTVEGADDVTGLLTAFIGGLDGLHAVEQDIIANEDTVVLRLVVTATHSSDLLGIPKTGLPLRWDAIDVYRIRDGKISEEWAADDLAAFLDQLDVVELPWKA</sequence>
<dbReference type="GO" id="GO:0030638">
    <property type="term" value="P:polyketide metabolic process"/>
    <property type="evidence" value="ECO:0007669"/>
    <property type="project" value="InterPro"/>
</dbReference>
<dbReference type="PANTHER" id="PTHR38436:SF1">
    <property type="entry name" value="ESTER CYCLASE"/>
    <property type="match status" value="1"/>
</dbReference>
<keyword evidence="2" id="KW-1185">Reference proteome</keyword>
<name>A0A1H9J7P0_9ACTN</name>
<dbReference type="PANTHER" id="PTHR38436">
    <property type="entry name" value="POLYKETIDE CYCLASE SNOAL-LIKE DOMAIN"/>
    <property type="match status" value="1"/>
</dbReference>
<reference evidence="2" key="1">
    <citation type="submission" date="2016-10" db="EMBL/GenBank/DDBJ databases">
        <authorList>
            <person name="Varghese N."/>
            <person name="Submissions S."/>
        </authorList>
    </citation>
    <scope>NUCLEOTIDE SEQUENCE [LARGE SCALE GENOMIC DNA]</scope>
    <source>
        <strain evidence="2">CGMCC 4.6856</strain>
    </source>
</reference>
<dbReference type="EMBL" id="FOFA01000006">
    <property type="protein sequence ID" value="SEQ83061.1"/>
    <property type="molecule type" value="Genomic_DNA"/>
</dbReference>
<dbReference type="SUPFAM" id="SSF54427">
    <property type="entry name" value="NTF2-like"/>
    <property type="match status" value="1"/>
</dbReference>
<protein>
    <submittedName>
        <fullName evidence="1">SnoaL-like polyketide cyclase</fullName>
    </submittedName>
</protein>
<organism evidence="1 2">
    <name type="scientific">Microlunatus flavus</name>
    <dbReference type="NCBI Taxonomy" id="1036181"/>
    <lineage>
        <taxon>Bacteria</taxon>
        <taxon>Bacillati</taxon>
        <taxon>Actinomycetota</taxon>
        <taxon>Actinomycetes</taxon>
        <taxon>Propionibacteriales</taxon>
        <taxon>Propionibacteriaceae</taxon>
        <taxon>Microlunatus</taxon>
    </lineage>
</organism>
<dbReference type="InterPro" id="IPR009959">
    <property type="entry name" value="Cyclase_SnoaL-like"/>
</dbReference>
<dbReference type="Proteomes" id="UP000198504">
    <property type="component" value="Unassembled WGS sequence"/>
</dbReference>
<gene>
    <name evidence="1" type="ORF">SAMN05421756_106120</name>
</gene>
<evidence type="ECO:0000313" key="1">
    <source>
        <dbReference type="EMBL" id="SEQ83061.1"/>
    </source>
</evidence>